<gene>
    <name evidence="1" type="ORF">SAMN04489716_4615</name>
</gene>
<name>A0A1H2BHE5_9ACTN</name>
<accession>A0A1H2BHE5</accession>
<dbReference type="STRING" id="113562.SAMN04489716_4615"/>
<organism evidence="1 2">
    <name type="scientific">Actinoplanes derwentensis</name>
    <dbReference type="NCBI Taxonomy" id="113562"/>
    <lineage>
        <taxon>Bacteria</taxon>
        <taxon>Bacillati</taxon>
        <taxon>Actinomycetota</taxon>
        <taxon>Actinomycetes</taxon>
        <taxon>Micromonosporales</taxon>
        <taxon>Micromonosporaceae</taxon>
        <taxon>Actinoplanes</taxon>
    </lineage>
</organism>
<dbReference type="Proteomes" id="UP000198688">
    <property type="component" value="Chromosome I"/>
</dbReference>
<evidence type="ECO:0000313" key="1">
    <source>
        <dbReference type="EMBL" id="SDT57608.1"/>
    </source>
</evidence>
<sequence length="198" mass="20820">MPPPPWAAEIGVPLTRAAHSGGWELSPAGAARRLTSSVALSLTTGEPVPISGGRLGECGFCGFAMTRLLDVDRAILPDLFGAESGRLLVTTCTLCGSYGTILTEDGRFAPETEKPSYLPVPQAWDVDALPDGPPLGIGAERSSPFAGNAWEADGSTLGGSPHWIQDPEFPACPRCEQTMPFVGMLTGADLWKDPISNR</sequence>
<reference evidence="1 2" key="1">
    <citation type="submission" date="2016-10" db="EMBL/GenBank/DDBJ databases">
        <authorList>
            <person name="de Groot N.N."/>
        </authorList>
    </citation>
    <scope>NUCLEOTIDE SEQUENCE [LARGE SCALE GENOMIC DNA]</scope>
    <source>
        <strain evidence="1 2">DSM 43941</strain>
    </source>
</reference>
<dbReference type="RefSeq" id="WP_092546526.1">
    <property type="nucleotide sequence ID" value="NZ_BOMJ01000049.1"/>
</dbReference>
<proteinExistence type="predicted"/>
<dbReference type="EMBL" id="LT629758">
    <property type="protein sequence ID" value="SDT57608.1"/>
    <property type="molecule type" value="Genomic_DNA"/>
</dbReference>
<dbReference type="OrthoDB" id="5351532at2"/>
<keyword evidence="2" id="KW-1185">Reference proteome</keyword>
<protein>
    <submittedName>
        <fullName evidence="1">Uncharacterized protein</fullName>
    </submittedName>
</protein>
<evidence type="ECO:0000313" key="2">
    <source>
        <dbReference type="Proteomes" id="UP000198688"/>
    </source>
</evidence>
<dbReference type="AlphaFoldDB" id="A0A1H2BHE5"/>